<keyword evidence="1" id="KW-0540">Nuclease</keyword>
<dbReference type="GO" id="GO:0042781">
    <property type="term" value="F:3'-tRNA processing endoribonuclease activity"/>
    <property type="evidence" value="ECO:0007669"/>
    <property type="project" value="TreeGrafter"/>
</dbReference>
<dbReference type="Gene3D" id="3.60.15.10">
    <property type="entry name" value="Ribonuclease Z/Hydroxyacylglutathione hydrolase-like"/>
    <property type="match status" value="1"/>
</dbReference>
<evidence type="ECO:0000313" key="3">
    <source>
        <dbReference type="EMBL" id="BBX46590.1"/>
    </source>
</evidence>
<protein>
    <submittedName>
        <fullName evidence="3">MBL fold metallo-hydrolase</fullName>
    </submittedName>
</protein>
<sequence length="248" mass="25963">MRMTVLGSGGWIPTSSRQTSCYLITAGTEALILDAGTGLGALHIDPSLLDGVDTVTVALSHFHLDHVTGLAFVSGRALGGRELTIAGPGSLSYGRPTRTIVEAQLLAAPLQTTSPLASARWAELGWDTVSFAGHEVQIWEQTRHPLPSAGFRIGGSVAYCTDTEFDPQTIRQVAGVSTLLHEAWEPVNAERGHTSGDEAGVIAAESGVSRLVLTHSHPLPDVAEHTQTAAQARFAAVTTATDGAVLDL</sequence>
<dbReference type="SUPFAM" id="SSF56281">
    <property type="entry name" value="Metallo-hydrolase/oxidoreductase"/>
    <property type="match status" value="1"/>
</dbReference>
<dbReference type="InterPro" id="IPR001279">
    <property type="entry name" value="Metallo-B-lactamas"/>
</dbReference>
<dbReference type="AlphaFoldDB" id="A0A7I7KWY8"/>
<accession>A0A7I7KWY8</accession>
<evidence type="ECO:0000256" key="1">
    <source>
        <dbReference type="ARBA" id="ARBA00022759"/>
    </source>
</evidence>
<dbReference type="SMART" id="SM00849">
    <property type="entry name" value="Lactamase_B"/>
    <property type="match status" value="1"/>
</dbReference>
<evidence type="ECO:0000259" key="2">
    <source>
        <dbReference type="SMART" id="SM00849"/>
    </source>
</evidence>
<dbReference type="PANTHER" id="PTHR46018:SF2">
    <property type="entry name" value="ZINC PHOSPHODIESTERASE ELAC PROTEIN 1"/>
    <property type="match status" value="1"/>
</dbReference>
<evidence type="ECO:0000313" key="4">
    <source>
        <dbReference type="Proteomes" id="UP000465866"/>
    </source>
</evidence>
<dbReference type="KEGG" id="mcoo:MCOO_26050"/>
<dbReference type="EMBL" id="AP022569">
    <property type="protein sequence ID" value="BBX46590.1"/>
    <property type="molecule type" value="Genomic_DNA"/>
</dbReference>
<name>A0A7I7KWY8_9MYCO</name>
<dbReference type="InterPro" id="IPR036866">
    <property type="entry name" value="RibonucZ/Hydroxyglut_hydro"/>
</dbReference>
<gene>
    <name evidence="3" type="ORF">MCOO_26050</name>
</gene>
<keyword evidence="4" id="KW-1185">Reference proteome</keyword>
<feature type="domain" description="Metallo-beta-lactamase" evidence="2">
    <location>
        <begin position="18"/>
        <end position="205"/>
    </location>
</feature>
<keyword evidence="3" id="KW-0378">Hydrolase</keyword>
<organism evidence="3 4">
    <name type="scientific">Mycobacterium cookii</name>
    <dbReference type="NCBI Taxonomy" id="1775"/>
    <lineage>
        <taxon>Bacteria</taxon>
        <taxon>Bacillati</taxon>
        <taxon>Actinomycetota</taxon>
        <taxon>Actinomycetes</taxon>
        <taxon>Mycobacteriales</taxon>
        <taxon>Mycobacteriaceae</taxon>
        <taxon>Mycobacterium</taxon>
    </lineage>
</organism>
<keyword evidence="1" id="KW-0255">Endonuclease</keyword>
<proteinExistence type="predicted"/>
<dbReference type="RefSeq" id="WP_163776713.1">
    <property type="nucleotide sequence ID" value="NZ_AP022569.1"/>
</dbReference>
<reference evidence="3 4" key="1">
    <citation type="journal article" date="2019" name="Emerg. Microbes Infect.">
        <title>Comprehensive subspecies identification of 175 nontuberculous mycobacteria species based on 7547 genomic profiles.</title>
        <authorList>
            <person name="Matsumoto Y."/>
            <person name="Kinjo T."/>
            <person name="Motooka D."/>
            <person name="Nabeya D."/>
            <person name="Jung N."/>
            <person name="Uechi K."/>
            <person name="Horii T."/>
            <person name="Iida T."/>
            <person name="Fujita J."/>
            <person name="Nakamura S."/>
        </authorList>
    </citation>
    <scope>NUCLEOTIDE SEQUENCE [LARGE SCALE GENOMIC DNA]</scope>
    <source>
        <strain evidence="3 4">JCM 12404</strain>
    </source>
</reference>
<dbReference type="Proteomes" id="UP000465866">
    <property type="component" value="Chromosome"/>
</dbReference>
<dbReference type="PANTHER" id="PTHR46018">
    <property type="entry name" value="ZINC PHOSPHODIESTERASE ELAC PROTEIN 1"/>
    <property type="match status" value="1"/>
</dbReference>
<dbReference type="Pfam" id="PF12706">
    <property type="entry name" value="Lactamase_B_2"/>
    <property type="match status" value="1"/>
</dbReference>